<evidence type="ECO:0000313" key="3">
    <source>
        <dbReference type="EMBL" id="QEE14829.1"/>
    </source>
</evidence>
<dbReference type="EMBL" id="CP042905">
    <property type="protein sequence ID" value="QEE14829.1"/>
    <property type="molecule type" value="Genomic_DNA"/>
</dbReference>
<feature type="domain" description="Glycosyl transferase family 1" evidence="1">
    <location>
        <begin position="247"/>
        <end position="407"/>
    </location>
</feature>
<dbReference type="EC" id="2.4.-.-" evidence="3"/>
<reference evidence="3 4" key="1">
    <citation type="journal article" date="2020" name="Nature">
        <title>Isolation of an archaeon at the prokaryote-eukaryote interface.</title>
        <authorList>
            <person name="Imachi H."/>
            <person name="Nobu M.K."/>
            <person name="Nakahara N."/>
            <person name="Morono Y."/>
            <person name="Ogawara M."/>
            <person name="Takaki Y."/>
            <person name="Takano Y."/>
            <person name="Uematsu K."/>
            <person name="Ikuta T."/>
            <person name="Ito M."/>
            <person name="Matsui Y."/>
            <person name="Miyazaki M."/>
            <person name="Murata K."/>
            <person name="Saito Y."/>
            <person name="Sakai S."/>
            <person name="Song C."/>
            <person name="Tasumi E."/>
            <person name="Yamanaka Y."/>
            <person name="Yamaguchi T."/>
            <person name="Kamagata Y."/>
            <person name="Tamaki H."/>
            <person name="Takai K."/>
        </authorList>
    </citation>
    <scope>NUCLEOTIDE SEQUENCE [LARGE SCALE GENOMIC DNA]</scope>
    <source>
        <strain evidence="3 4">MK-D1</strain>
    </source>
</reference>
<keyword evidence="3" id="KW-0808">Transferase</keyword>
<dbReference type="KEGG" id="psyt:DSAG12_00646"/>
<name>A0A5B9D6T0_9ARCH</name>
<keyword evidence="4" id="KW-1185">Reference proteome</keyword>
<dbReference type="Pfam" id="PF13439">
    <property type="entry name" value="Glyco_transf_4"/>
    <property type="match status" value="1"/>
</dbReference>
<gene>
    <name evidence="3" type="ORF">DSAG12_00646</name>
</gene>
<evidence type="ECO:0000259" key="1">
    <source>
        <dbReference type="Pfam" id="PF00534"/>
    </source>
</evidence>
<keyword evidence="3" id="KW-0328">Glycosyltransferase</keyword>
<dbReference type="PANTHER" id="PTHR12526:SF638">
    <property type="entry name" value="SPORE COAT PROTEIN SA"/>
    <property type="match status" value="1"/>
</dbReference>
<organism evidence="3 4">
    <name type="scientific">Promethearchaeum syntrophicum</name>
    <dbReference type="NCBI Taxonomy" id="2594042"/>
    <lineage>
        <taxon>Archaea</taxon>
        <taxon>Promethearchaeati</taxon>
        <taxon>Promethearchaeota</taxon>
        <taxon>Promethearchaeia</taxon>
        <taxon>Promethearchaeales</taxon>
        <taxon>Promethearchaeaceae</taxon>
        <taxon>Promethearchaeum</taxon>
    </lineage>
</organism>
<evidence type="ECO:0000259" key="2">
    <source>
        <dbReference type="Pfam" id="PF13439"/>
    </source>
</evidence>
<dbReference type="InterPro" id="IPR001296">
    <property type="entry name" value="Glyco_trans_1"/>
</dbReference>
<dbReference type="GeneID" id="41328650"/>
<sequence>MKILLFPTRFFPAISGGDFYLQRLGKEFLKINKVNLKQSQNQILFLTTNALDFGALHGKGKIIVENHRYYEKFENLSIKRFKSSQNNQKNGNFQENFYLQELCSKYLGLSHEISEILIKNGPILRDLDKLLLSKQFEKILPFKPDVIHCTYLPYSNLLYSLIIAKYFNIPSIVTPFLHDSNLRYQNQEIFEILKKFDKIIACTNHEKNLYISNGIKEEKIHVFPMGIDINRFQKDCRSDFLKYYSIKSPILLFCGHKNYEKGALTILDTIPLVIKKYPNISFIFIGSPTKAFNYKYGKIRKNYPSLQFINISPDNLSGIFDPQKIGAFQLTDIFCMPSRSDAYGIVYLEAWACKKPVIGVDNDSMREVIEHEKDGILVKFDDVEDLKNAIINLLKNPKKRKEMGENGFLKVSNLNNWNEIGIKTMQIYTQIRKTSKNE</sequence>
<feature type="domain" description="Glycosyltransferase subfamily 4-like N-terminal" evidence="2">
    <location>
        <begin position="134"/>
        <end position="231"/>
    </location>
</feature>
<dbReference type="SUPFAM" id="SSF53756">
    <property type="entry name" value="UDP-Glycosyltransferase/glycogen phosphorylase"/>
    <property type="match status" value="1"/>
</dbReference>
<proteinExistence type="predicted"/>
<evidence type="ECO:0000313" key="4">
    <source>
        <dbReference type="Proteomes" id="UP000321408"/>
    </source>
</evidence>
<dbReference type="RefSeq" id="WP_147661769.1">
    <property type="nucleotide sequence ID" value="NZ_CP042905.2"/>
</dbReference>
<reference evidence="3 4" key="2">
    <citation type="journal article" date="2024" name="Int. J. Syst. Evol. Microbiol.">
        <title>Promethearchaeum syntrophicum gen. nov., sp. nov., an anaerobic, obligately syntrophic archaeon, the first isolate of the lineage 'Asgard' archaea, and proposal of the new archaeal phylum Promethearchaeota phyl. nov. and kingdom Promethearchaeati regn. nov.</title>
        <authorList>
            <person name="Imachi H."/>
            <person name="Nobu M.K."/>
            <person name="Kato S."/>
            <person name="Takaki Y."/>
            <person name="Miyazaki M."/>
            <person name="Miyata M."/>
            <person name="Ogawara M."/>
            <person name="Saito Y."/>
            <person name="Sakai S."/>
            <person name="Tahara Y.O."/>
            <person name="Takano Y."/>
            <person name="Tasumi E."/>
            <person name="Uematsu K."/>
            <person name="Yoshimura T."/>
            <person name="Itoh T."/>
            <person name="Ohkuma M."/>
            <person name="Takai K."/>
        </authorList>
    </citation>
    <scope>NUCLEOTIDE SEQUENCE [LARGE SCALE GENOMIC DNA]</scope>
    <source>
        <strain evidence="3 4">MK-D1</strain>
    </source>
</reference>
<dbReference type="AlphaFoldDB" id="A0A5B9D6T0"/>
<dbReference type="CDD" id="cd03801">
    <property type="entry name" value="GT4_PimA-like"/>
    <property type="match status" value="1"/>
</dbReference>
<dbReference type="OrthoDB" id="132546at2157"/>
<accession>A0A5B9D6T0</accession>
<dbReference type="Pfam" id="PF00534">
    <property type="entry name" value="Glycos_transf_1"/>
    <property type="match status" value="1"/>
</dbReference>
<dbReference type="InterPro" id="IPR028098">
    <property type="entry name" value="Glyco_trans_4-like_N"/>
</dbReference>
<protein>
    <submittedName>
        <fullName evidence="3">Glycosyltransferase family 4 protein</fullName>
        <ecNumber evidence="3">2.4.-.-</ecNumber>
    </submittedName>
</protein>
<dbReference type="Gene3D" id="3.40.50.2000">
    <property type="entry name" value="Glycogen Phosphorylase B"/>
    <property type="match status" value="2"/>
</dbReference>
<dbReference type="PANTHER" id="PTHR12526">
    <property type="entry name" value="GLYCOSYLTRANSFERASE"/>
    <property type="match status" value="1"/>
</dbReference>
<dbReference type="Proteomes" id="UP000321408">
    <property type="component" value="Chromosome"/>
</dbReference>
<dbReference type="GO" id="GO:0102986">
    <property type="term" value="F:trehalose synthase activity"/>
    <property type="evidence" value="ECO:0007669"/>
    <property type="project" value="UniProtKB-EC"/>
</dbReference>